<name>A0A231N293_9GAMM</name>
<dbReference type="Proteomes" id="UP000217763">
    <property type="component" value="Chromosome"/>
</dbReference>
<dbReference type="Gene3D" id="3.30.300.20">
    <property type="match status" value="1"/>
</dbReference>
<reference evidence="2" key="1">
    <citation type="submission" date="2015-09" db="EMBL/GenBank/DDBJ databases">
        <authorList>
            <person name="Shao Z."/>
            <person name="Wang L."/>
        </authorList>
    </citation>
    <scope>NUCLEOTIDE SEQUENCE [LARGE SCALE GENOMIC DNA]</scope>
    <source>
        <strain evidence="2">F13-1</strain>
    </source>
</reference>
<dbReference type="RefSeq" id="WP_094038421.1">
    <property type="nucleotide sequence ID" value="NZ_CP012621.1"/>
</dbReference>
<evidence type="ECO:0000313" key="2">
    <source>
        <dbReference type="Proteomes" id="UP000217763"/>
    </source>
</evidence>
<dbReference type="Pfam" id="PF02566">
    <property type="entry name" value="OsmC"/>
    <property type="match status" value="1"/>
</dbReference>
<keyword evidence="2" id="KW-1185">Reference proteome</keyword>
<dbReference type="EMBL" id="CP012621">
    <property type="protein sequence ID" value="ATG75327.1"/>
    <property type="molecule type" value="Genomic_DNA"/>
</dbReference>
<dbReference type="KEGG" id="zdf:AN401_16885"/>
<dbReference type="PANTHER" id="PTHR35368">
    <property type="entry name" value="HYDROPEROXIDE REDUCTASE"/>
    <property type="match status" value="1"/>
</dbReference>
<dbReference type="InterPro" id="IPR003718">
    <property type="entry name" value="OsmC/Ohr_fam"/>
</dbReference>
<dbReference type="AlphaFoldDB" id="A0A231N293"/>
<dbReference type="OrthoDB" id="9789573at2"/>
<dbReference type="InterPro" id="IPR015946">
    <property type="entry name" value="KH_dom-like_a/b"/>
</dbReference>
<gene>
    <name evidence="1" type="ORF">AN401_16885</name>
</gene>
<proteinExistence type="predicted"/>
<organism evidence="1 2">
    <name type="scientific">Zobellella denitrificans</name>
    <dbReference type="NCBI Taxonomy" id="347534"/>
    <lineage>
        <taxon>Bacteria</taxon>
        <taxon>Pseudomonadati</taxon>
        <taxon>Pseudomonadota</taxon>
        <taxon>Gammaproteobacteria</taxon>
        <taxon>Aeromonadales</taxon>
        <taxon>Aeromonadaceae</taxon>
        <taxon>Zobellella</taxon>
    </lineage>
</organism>
<accession>A0A231N293</accession>
<dbReference type="InterPro" id="IPR052924">
    <property type="entry name" value="OsmC/Ohr_hydroprdx_reductase"/>
</dbReference>
<dbReference type="SUPFAM" id="SSF82784">
    <property type="entry name" value="OsmC-like"/>
    <property type="match status" value="1"/>
</dbReference>
<protein>
    <submittedName>
        <fullName evidence="1">Osmotically inducible protein C</fullName>
    </submittedName>
</protein>
<dbReference type="InterPro" id="IPR036102">
    <property type="entry name" value="OsmC/Ohrsf"/>
</dbReference>
<evidence type="ECO:0000313" key="1">
    <source>
        <dbReference type="EMBL" id="ATG75327.1"/>
    </source>
</evidence>
<dbReference type="PANTHER" id="PTHR35368:SF1">
    <property type="entry name" value="HYDROPEROXIDE REDUCTASE"/>
    <property type="match status" value="1"/>
</dbReference>
<sequence>MTDKIYRVQTEMTAGWRVSAQVGNHQMVIDQATAGDTGPNPLDTFLFSLAGCVSTIAKMVAREQGIAFRGIKVAVEGVLNPAALAGKPSEDPVGFKRIDIRADIDADLDDEQKLAFLELVCRRCPVHHNLCHPCLIEHRLG</sequence>